<dbReference type="EMBL" id="RJVU01003149">
    <property type="protein sequence ID" value="ROL55055.1"/>
    <property type="molecule type" value="Genomic_DNA"/>
</dbReference>
<proteinExistence type="predicted"/>
<gene>
    <name evidence="1" type="ORF">DPX16_0284</name>
</gene>
<organism evidence="1 2">
    <name type="scientific">Anabarilius grahami</name>
    <name type="common">Kanglang fish</name>
    <name type="synonym">Barilius grahami</name>
    <dbReference type="NCBI Taxonomy" id="495550"/>
    <lineage>
        <taxon>Eukaryota</taxon>
        <taxon>Metazoa</taxon>
        <taxon>Chordata</taxon>
        <taxon>Craniata</taxon>
        <taxon>Vertebrata</taxon>
        <taxon>Euteleostomi</taxon>
        <taxon>Actinopterygii</taxon>
        <taxon>Neopterygii</taxon>
        <taxon>Teleostei</taxon>
        <taxon>Ostariophysi</taxon>
        <taxon>Cypriniformes</taxon>
        <taxon>Xenocyprididae</taxon>
        <taxon>Xenocypridinae</taxon>
        <taxon>Xenocypridinae incertae sedis</taxon>
        <taxon>Anabarilius</taxon>
    </lineage>
</organism>
<accession>A0A3N0Z9D5</accession>
<evidence type="ECO:0000313" key="1">
    <source>
        <dbReference type="EMBL" id="ROL55055.1"/>
    </source>
</evidence>
<evidence type="ECO:0000313" key="2">
    <source>
        <dbReference type="Proteomes" id="UP000281406"/>
    </source>
</evidence>
<keyword evidence="2" id="KW-1185">Reference proteome</keyword>
<sequence length="136" mass="14714">MVAGDSLRKRSEAGSSRAALEAAVCEGAGAAGIRRSQLVRCGASSTAGELIPGGEGFQLRKSARRRDVVAEGERSEILWRNARLYSHTPRPFWRALARCIAIGSCSSERDLSPYVVRVKYRKGTAVTIIKSVSISY</sequence>
<dbReference type="AlphaFoldDB" id="A0A3N0Z9D5"/>
<dbReference type="Proteomes" id="UP000281406">
    <property type="component" value="Unassembled WGS sequence"/>
</dbReference>
<name>A0A3N0Z9D5_ANAGA</name>
<comment type="caution">
    <text evidence="1">The sequence shown here is derived from an EMBL/GenBank/DDBJ whole genome shotgun (WGS) entry which is preliminary data.</text>
</comment>
<reference evidence="1 2" key="1">
    <citation type="submission" date="2018-10" db="EMBL/GenBank/DDBJ databases">
        <title>Genome assembly for a Yunnan-Guizhou Plateau 3E fish, Anabarilius grahami (Regan), and its evolutionary and genetic applications.</title>
        <authorList>
            <person name="Jiang W."/>
        </authorList>
    </citation>
    <scope>NUCLEOTIDE SEQUENCE [LARGE SCALE GENOMIC DNA]</scope>
    <source>
        <strain evidence="1">AG-KIZ</strain>
        <tissue evidence="1">Muscle</tissue>
    </source>
</reference>
<protein>
    <submittedName>
        <fullName evidence="1">Uncharacterized protein</fullName>
    </submittedName>
</protein>